<proteinExistence type="predicted"/>
<reference evidence="1" key="1">
    <citation type="submission" date="2024-07" db="EMBL/GenBank/DDBJ databases">
        <authorList>
            <person name="Yu S.T."/>
        </authorList>
    </citation>
    <scope>NUCLEOTIDE SEQUENCE</scope>
    <source>
        <strain evidence="1">Y1</strain>
    </source>
</reference>
<sequence length="91" mass="10186">MRADDDRGRRPIEPGDPLMRSYTELEVVYLIDELRERGREFGLLWPSAETNGVVDGRVLVRFGNAPASTVVNLLALLRDLRTAESEDPCAS</sequence>
<dbReference type="AlphaFoldDB" id="A0AB39TUS4"/>
<dbReference type="RefSeq" id="WP_369185201.1">
    <property type="nucleotide sequence ID" value="NZ_CP163445.1"/>
</dbReference>
<dbReference type="EMBL" id="CP163445">
    <property type="protein sequence ID" value="XDQ82977.1"/>
    <property type="molecule type" value="Genomic_DNA"/>
</dbReference>
<evidence type="ECO:0000313" key="1">
    <source>
        <dbReference type="EMBL" id="XDQ82977.1"/>
    </source>
</evidence>
<accession>A0AB39TUS4</accession>
<name>A0AB39TUS4_9ACTN</name>
<organism evidence="1">
    <name type="scientific">Streptomyces sp. Y1</name>
    <dbReference type="NCBI Taxonomy" id="3238634"/>
    <lineage>
        <taxon>Bacteria</taxon>
        <taxon>Bacillati</taxon>
        <taxon>Actinomycetota</taxon>
        <taxon>Actinomycetes</taxon>
        <taxon>Kitasatosporales</taxon>
        <taxon>Streptomycetaceae</taxon>
        <taxon>Streptomyces</taxon>
    </lineage>
</organism>
<gene>
    <name evidence="1" type="ORF">AB2U05_32990</name>
</gene>
<protein>
    <submittedName>
        <fullName evidence="1">Uncharacterized protein</fullName>
    </submittedName>
</protein>